<name>A0A218WIS8_PUNGR</name>
<dbReference type="Proteomes" id="UP000197138">
    <property type="component" value="Unassembled WGS sequence"/>
</dbReference>
<protein>
    <submittedName>
        <fullName evidence="2">Uncharacterized protein</fullName>
    </submittedName>
</protein>
<sequence>MARLVMLVGRNGVEEAREAVKPSREPDSGQGQNRLLEASKWTWEVEYMWGWAAITGIRLSFRAKWPWSRAVLGLCEFWKVLKFERTWRGFPRVMGSDGWKSGVDGWKSGVDGWVVGVAAAVSPSGARVGSAQGEGSAVDPRARGGVELDHVRFGPRSKAIISAMLMAIKSIVPWSVATLSSSAAMQVASWAGGGIWIVGGGGAYTGGSGGNPERGRDAPVAVGSGKYVEGGPE</sequence>
<dbReference type="EMBL" id="MTKT01004278">
    <property type="protein sequence ID" value="OWM72536.1"/>
    <property type="molecule type" value="Genomic_DNA"/>
</dbReference>
<evidence type="ECO:0000313" key="3">
    <source>
        <dbReference type="Proteomes" id="UP000197138"/>
    </source>
</evidence>
<dbReference type="AlphaFoldDB" id="A0A218WIS8"/>
<reference evidence="3" key="1">
    <citation type="journal article" date="2017" name="Plant J.">
        <title>The pomegranate (Punica granatum L.) genome and the genomics of punicalagin biosynthesis.</title>
        <authorList>
            <person name="Qin G."/>
            <person name="Xu C."/>
            <person name="Ming R."/>
            <person name="Tang H."/>
            <person name="Guyot R."/>
            <person name="Kramer E.M."/>
            <person name="Hu Y."/>
            <person name="Yi X."/>
            <person name="Qi Y."/>
            <person name="Xu X."/>
            <person name="Gao Z."/>
            <person name="Pan H."/>
            <person name="Jian J."/>
            <person name="Tian Y."/>
            <person name="Yue Z."/>
            <person name="Xu Y."/>
        </authorList>
    </citation>
    <scope>NUCLEOTIDE SEQUENCE [LARGE SCALE GENOMIC DNA]</scope>
    <source>
        <strain evidence="3">cv. Dabenzi</strain>
    </source>
</reference>
<feature type="region of interest" description="Disordered" evidence="1">
    <location>
        <begin position="208"/>
        <end position="233"/>
    </location>
</feature>
<gene>
    <name evidence="2" type="ORF">CDL15_Pgr017277</name>
</gene>
<evidence type="ECO:0000256" key="1">
    <source>
        <dbReference type="SAM" id="MobiDB-lite"/>
    </source>
</evidence>
<organism evidence="2 3">
    <name type="scientific">Punica granatum</name>
    <name type="common">Pomegranate</name>
    <dbReference type="NCBI Taxonomy" id="22663"/>
    <lineage>
        <taxon>Eukaryota</taxon>
        <taxon>Viridiplantae</taxon>
        <taxon>Streptophyta</taxon>
        <taxon>Embryophyta</taxon>
        <taxon>Tracheophyta</taxon>
        <taxon>Spermatophyta</taxon>
        <taxon>Magnoliopsida</taxon>
        <taxon>eudicotyledons</taxon>
        <taxon>Gunneridae</taxon>
        <taxon>Pentapetalae</taxon>
        <taxon>rosids</taxon>
        <taxon>malvids</taxon>
        <taxon>Myrtales</taxon>
        <taxon>Lythraceae</taxon>
        <taxon>Punica</taxon>
    </lineage>
</organism>
<proteinExistence type="predicted"/>
<accession>A0A218WIS8</accession>
<comment type="caution">
    <text evidence="2">The sequence shown here is derived from an EMBL/GenBank/DDBJ whole genome shotgun (WGS) entry which is preliminary data.</text>
</comment>
<evidence type="ECO:0000313" key="2">
    <source>
        <dbReference type="EMBL" id="OWM72536.1"/>
    </source>
</evidence>